<proteinExistence type="predicted"/>
<name>B0C309_ACAM1</name>
<protein>
    <recommendedName>
        <fullName evidence="3">DUF2092 domain-containing protein</fullName>
    </recommendedName>
</protein>
<dbReference type="AlphaFoldDB" id="B0C309"/>
<keyword evidence="2" id="KW-1185">Reference proteome</keyword>
<organism evidence="1 2">
    <name type="scientific">Acaryochloris marina (strain MBIC 11017)</name>
    <dbReference type="NCBI Taxonomy" id="329726"/>
    <lineage>
        <taxon>Bacteria</taxon>
        <taxon>Bacillati</taxon>
        <taxon>Cyanobacteriota</taxon>
        <taxon>Cyanophyceae</taxon>
        <taxon>Acaryochloridales</taxon>
        <taxon>Acaryochloridaceae</taxon>
        <taxon>Acaryochloris</taxon>
    </lineage>
</organism>
<dbReference type="RefSeq" id="WP_012161774.1">
    <property type="nucleotide sequence ID" value="NC_009925.1"/>
</dbReference>
<sequence>MPKPDWLRQKIQARTVGDSWRRWLMDMTKLFGYQRQVCLLSAFVVGLWVQPAWSQSQTLTPVAQPFVHPAGKTVDYGLLVRAMRQFLANDRYLLQSELTLKAKTPGADLVSVAQIQTISEEPNRFRTKISFRDQTGEVGREYLLVSDGQQVWTHDLSKNVYSVRDYQQFQDANDNFLSGMLSRLFSTIRNSAGKDNIALLVTVPEDKLVEILETKFAPDKAGLKSDTQRLEGAQYTTYSYLDQTKGYQLQAFIDALTSEIKYLQMASQNHQTLNFNIQEKVIQYTNPLAVPADAFRFVPPAGAKLQKTPISINPFLQ</sequence>
<dbReference type="Gene3D" id="2.50.20.10">
    <property type="entry name" value="Lipoprotein localisation LolA/LolB/LppX"/>
    <property type="match status" value="1"/>
</dbReference>
<dbReference type="Proteomes" id="UP000000268">
    <property type="component" value="Chromosome"/>
</dbReference>
<dbReference type="STRING" id="329726.AM1_1188"/>
<evidence type="ECO:0000313" key="1">
    <source>
        <dbReference type="EMBL" id="ABW26225.1"/>
    </source>
</evidence>
<evidence type="ECO:0000313" key="2">
    <source>
        <dbReference type="Proteomes" id="UP000000268"/>
    </source>
</evidence>
<dbReference type="EMBL" id="CP000828">
    <property type="protein sequence ID" value="ABW26225.1"/>
    <property type="molecule type" value="Genomic_DNA"/>
</dbReference>
<evidence type="ECO:0008006" key="3">
    <source>
        <dbReference type="Google" id="ProtNLM"/>
    </source>
</evidence>
<accession>B0C309</accession>
<dbReference type="eggNOG" id="COG2834">
    <property type="taxonomic scope" value="Bacteria"/>
</dbReference>
<reference evidence="1 2" key="1">
    <citation type="journal article" date="2008" name="Proc. Natl. Acad. Sci. U.S.A.">
        <title>Niche adaptation and genome expansion in the chlorophyll d-producing cyanobacterium Acaryochloris marina.</title>
        <authorList>
            <person name="Swingley W.D."/>
            <person name="Chen M."/>
            <person name="Cheung P.C."/>
            <person name="Conrad A.L."/>
            <person name="Dejesa L.C."/>
            <person name="Hao J."/>
            <person name="Honchak B.M."/>
            <person name="Karbach L.E."/>
            <person name="Kurdoglu A."/>
            <person name="Lahiri S."/>
            <person name="Mastrian S.D."/>
            <person name="Miyashita H."/>
            <person name="Page L."/>
            <person name="Ramakrishna P."/>
            <person name="Satoh S."/>
            <person name="Sattley W.M."/>
            <person name="Shimada Y."/>
            <person name="Taylor H.L."/>
            <person name="Tomo T."/>
            <person name="Tsuchiya T."/>
            <person name="Wang Z.T."/>
            <person name="Raymond J."/>
            <person name="Mimuro M."/>
            <person name="Blankenship R.E."/>
            <person name="Touchman J.W."/>
        </authorList>
    </citation>
    <scope>NUCLEOTIDE SEQUENCE [LARGE SCALE GENOMIC DNA]</scope>
    <source>
        <strain evidence="2">MBIC 11017</strain>
    </source>
</reference>
<dbReference type="SUPFAM" id="SSF89392">
    <property type="entry name" value="Prokaryotic lipoproteins and lipoprotein localization factors"/>
    <property type="match status" value="1"/>
</dbReference>
<gene>
    <name evidence="1" type="ordered locus">AM1_1188</name>
</gene>
<dbReference type="KEGG" id="amr:AM1_1188"/>
<dbReference type="HOGENOM" id="CLU_876096_0_0_3"/>
<dbReference type="InterPro" id="IPR029046">
    <property type="entry name" value="LolA/LolB/LppX"/>
</dbReference>